<dbReference type="AlphaFoldDB" id="A0A2U3LH72"/>
<name>A0A2U3LH72_9FIRM</name>
<sequence length="159" mass="18271">MLDLHIGDLVLVRGKGIISEAIERVENSCYSHVAGYVGHGELIEAEGLRRTGYARVSKYKGCADVFRYNNLTREQRWRILELATYSVGERYDWWLDFIEFMRYTFGVIVPYREPPNLRICSNLWAGIYSDTDIDLCPGIKYPTPKDVSGSKLLTYIGSF</sequence>
<dbReference type="InterPro" id="IPR038765">
    <property type="entry name" value="Papain-like_cys_pep_sf"/>
</dbReference>
<dbReference type="Gene3D" id="3.90.1720.10">
    <property type="entry name" value="endopeptidase domain like (from Nostoc punctiforme)"/>
    <property type="match status" value="1"/>
</dbReference>
<dbReference type="OrthoDB" id="1798263at2"/>
<dbReference type="Proteomes" id="UP000238916">
    <property type="component" value="Unassembled WGS sequence"/>
</dbReference>
<organism evidence="1 2">
    <name type="scientific">Candidatus Desulfosporosinus infrequens</name>
    <dbReference type="NCBI Taxonomy" id="2043169"/>
    <lineage>
        <taxon>Bacteria</taxon>
        <taxon>Bacillati</taxon>
        <taxon>Bacillota</taxon>
        <taxon>Clostridia</taxon>
        <taxon>Eubacteriales</taxon>
        <taxon>Desulfitobacteriaceae</taxon>
        <taxon>Desulfosporosinus</taxon>
    </lineage>
</organism>
<gene>
    <name evidence="1" type="ORF">SBF1_50122</name>
</gene>
<protein>
    <submittedName>
        <fullName evidence="1">Uncharacterized protein</fullName>
    </submittedName>
</protein>
<proteinExistence type="predicted"/>
<evidence type="ECO:0000313" key="1">
    <source>
        <dbReference type="EMBL" id="SPF51238.1"/>
    </source>
</evidence>
<reference evidence="2" key="1">
    <citation type="submission" date="2018-02" db="EMBL/GenBank/DDBJ databases">
        <authorList>
            <person name="Hausmann B."/>
        </authorList>
    </citation>
    <scope>NUCLEOTIDE SEQUENCE [LARGE SCALE GENOMIC DNA]</scope>
    <source>
        <strain evidence="2">Peat soil MAG SbF1</strain>
    </source>
</reference>
<evidence type="ECO:0000313" key="2">
    <source>
        <dbReference type="Proteomes" id="UP000238916"/>
    </source>
</evidence>
<dbReference type="EMBL" id="OMOF01000445">
    <property type="protein sequence ID" value="SPF51238.1"/>
    <property type="molecule type" value="Genomic_DNA"/>
</dbReference>
<dbReference type="SUPFAM" id="SSF54001">
    <property type="entry name" value="Cysteine proteinases"/>
    <property type="match status" value="1"/>
</dbReference>
<accession>A0A2U3LH72</accession>